<reference evidence="3 4" key="1">
    <citation type="journal article" date="2012" name="BMC Genomics">
        <title>Comparative genomic analysis and phylogenetic position of Theileria equi.</title>
        <authorList>
            <person name="Kappmeyer L.S."/>
            <person name="Thiagarajan M."/>
            <person name="Herndon D.R."/>
            <person name="Ramsay J.D."/>
            <person name="Caler E."/>
            <person name="Djikeng A."/>
            <person name="Gillespie J.J."/>
            <person name="Lau A.O."/>
            <person name="Roalson E.H."/>
            <person name="Silva J.C."/>
            <person name="Silva M.G."/>
            <person name="Suarez C.E."/>
            <person name="Ueti M.W."/>
            <person name="Nene V.M."/>
            <person name="Mealey R.H."/>
            <person name="Knowles D.P."/>
            <person name="Brayton K.A."/>
        </authorList>
    </citation>
    <scope>NUCLEOTIDE SEQUENCE [LARGE SCALE GENOMIC DNA]</scope>
    <source>
        <strain evidence="3 4">WA</strain>
    </source>
</reference>
<dbReference type="InterPro" id="IPR045886">
    <property type="entry name" value="ThiF/MoeB/HesA"/>
</dbReference>
<dbReference type="InterPro" id="IPR000594">
    <property type="entry name" value="ThiF_NAD_FAD-bd"/>
</dbReference>
<dbReference type="VEuPathDB" id="PiroplasmaDB:BEWA_044850"/>
<dbReference type="AlphaFoldDB" id="L1LGM0"/>
<dbReference type="InterPro" id="IPR035985">
    <property type="entry name" value="Ubiquitin-activating_enz"/>
</dbReference>
<dbReference type="GO" id="GO:0005737">
    <property type="term" value="C:cytoplasm"/>
    <property type="evidence" value="ECO:0007669"/>
    <property type="project" value="TreeGrafter"/>
</dbReference>
<evidence type="ECO:0000259" key="2">
    <source>
        <dbReference type="Pfam" id="PF00899"/>
    </source>
</evidence>
<dbReference type="EMBL" id="ACOU01000001">
    <property type="protein sequence ID" value="EKX74405.1"/>
    <property type="molecule type" value="Genomic_DNA"/>
</dbReference>
<name>L1LGM0_THEEQ</name>
<dbReference type="GeneID" id="15806702"/>
<protein>
    <recommendedName>
        <fullName evidence="2">THIF-type NAD/FAD binding fold domain-containing protein</fullName>
    </recommendedName>
</protein>
<dbReference type="Pfam" id="PF00899">
    <property type="entry name" value="ThiF"/>
    <property type="match status" value="1"/>
</dbReference>
<dbReference type="PANTHER" id="PTHR10953">
    <property type="entry name" value="UBIQUITIN-ACTIVATING ENZYME E1"/>
    <property type="match status" value="1"/>
</dbReference>
<dbReference type="OrthoDB" id="412647at2759"/>
<dbReference type="GO" id="GO:0016925">
    <property type="term" value="P:protein sumoylation"/>
    <property type="evidence" value="ECO:0007669"/>
    <property type="project" value="TreeGrafter"/>
</dbReference>
<feature type="compositionally biased region" description="Low complexity" evidence="1">
    <location>
        <begin position="47"/>
        <end position="58"/>
    </location>
</feature>
<organism evidence="3 4">
    <name type="scientific">Theileria equi strain WA</name>
    <dbReference type="NCBI Taxonomy" id="1537102"/>
    <lineage>
        <taxon>Eukaryota</taxon>
        <taxon>Sar</taxon>
        <taxon>Alveolata</taxon>
        <taxon>Apicomplexa</taxon>
        <taxon>Aconoidasida</taxon>
        <taxon>Piroplasmida</taxon>
        <taxon>Theileriidae</taxon>
        <taxon>Theileria</taxon>
    </lineage>
</organism>
<feature type="region of interest" description="Disordered" evidence="1">
    <location>
        <begin position="16"/>
        <end position="59"/>
    </location>
</feature>
<dbReference type="GO" id="GO:0031510">
    <property type="term" value="C:SUMO activating enzyme complex"/>
    <property type="evidence" value="ECO:0007669"/>
    <property type="project" value="TreeGrafter"/>
</dbReference>
<comment type="caution">
    <text evidence="3">The sequence shown here is derived from an EMBL/GenBank/DDBJ whole genome shotgun (WGS) entry which is preliminary data.</text>
</comment>
<dbReference type="Proteomes" id="UP000031512">
    <property type="component" value="Unassembled WGS sequence"/>
</dbReference>
<dbReference type="SUPFAM" id="SSF69572">
    <property type="entry name" value="Activating enzymes of the ubiquitin-like proteins"/>
    <property type="match status" value="1"/>
</dbReference>
<evidence type="ECO:0000256" key="1">
    <source>
        <dbReference type="SAM" id="MobiDB-lite"/>
    </source>
</evidence>
<dbReference type="PANTHER" id="PTHR10953:SF162">
    <property type="entry name" value="SUMO-ACTIVATING ENZYME SUBUNIT 1"/>
    <property type="match status" value="1"/>
</dbReference>
<feature type="domain" description="THIF-type NAD/FAD binding fold" evidence="2">
    <location>
        <begin position="69"/>
        <end position="356"/>
    </location>
</feature>
<feature type="compositionally biased region" description="Acidic residues" evidence="1">
    <location>
        <begin position="16"/>
        <end position="30"/>
    </location>
</feature>
<accession>L1LGM0</accession>
<keyword evidence="4" id="KW-1185">Reference proteome</keyword>
<sequence length="362" mass="40893">MTEINVDSDDLVEIIDLSDDTHSEDDDIQVEDLSKGPEEPEDAHSLDNGPNNPNTDGNVILTSTEEQVYDRQIRLWGLKAQERIMKSHVLFLGKNGIQEEAMKNLLLAGMTISLINDHIVTSDDVKLSFFLKDEDIYKYHSEALCNRMSYMTTKKDRINGTVSKFLNEDSDGNYQVESLDALKKFNVLCISAEDYPLHKLERVNEVCRTLEIAFFVSMSCGIYGYFFMDLQNHTVEELFNKNAKSLTIEYRKLSDVFNQVRFPKGCNPVIKSIFGLVSCIKMGKTQDEMDDLCKRICGEIGADISTTTSMIQMHGQGFPVTSSILGGYLALEVRKYVTKQHETIPNFCAFDMDTSTVATAML</sequence>
<dbReference type="STRING" id="1537102.L1LGM0"/>
<dbReference type="RefSeq" id="XP_004833857.1">
    <property type="nucleotide sequence ID" value="XM_004833800.1"/>
</dbReference>
<dbReference type="eggNOG" id="KOG2014">
    <property type="taxonomic scope" value="Eukaryota"/>
</dbReference>
<dbReference type="Gene3D" id="3.40.50.720">
    <property type="entry name" value="NAD(P)-binding Rossmann-like Domain"/>
    <property type="match status" value="1"/>
</dbReference>
<evidence type="ECO:0000313" key="3">
    <source>
        <dbReference type="EMBL" id="EKX74405.1"/>
    </source>
</evidence>
<proteinExistence type="predicted"/>
<dbReference type="GO" id="GO:0019948">
    <property type="term" value="F:SUMO activating enzyme activity"/>
    <property type="evidence" value="ECO:0007669"/>
    <property type="project" value="TreeGrafter"/>
</dbReference>
<evidence type="ECO:0000313" key="4">
    <source>
        <dbReference type="Proteomes" id="UP000031512"/>
    </source>
</evidence>
<feature type="compositionally biased region" description="Basic and acidic residues" evidence="1">
    <location>
        <begin position="32"/>
        <end position="45"/>
    </location>
</feature>
<gene>
    <name evidence="3" type="ORF">BEWA_044850</name>
</gene>
<dbReference type="KEGG" id="beq:BEWA_044850"/>